<organism evidence="2 3">
    <name type="scientific">Periplaneta americana</name>
    <name type="common">American cockroach</name>
    <name type="synonym">Blatta americana</name>
    <dbReference type="NCBI Taxonomy" id="6978"/>
    <lineage>
        <taxon>Eukaryota</taxon>
        <taxon>Metazoa</taxon>
        <taxon>Ecdysozoa</taxon>
        <taxon>Arthropoda</taxon>
        <taxon>Hexapoda</taxon>
        <taxon>Insecta</taxon>
        <taxon>Pterygota</taxon>
        <taxon>Neoptera</taxon>
        <taxon>Polyneoptera</taxon>
        <taxon>Dictyoptera</taxon>
        <taxon>Blattodea</taxon>
        <taxon>Blattoidea</taxon>
        <taxon>Blattidae</taxon>
        <taxon>Blattinae</taxon>
        <taxon>Periplaneta</taxon>
    </lineage>
</organism>
<evidence type="ECO:0000256" key="1">
    <source>
        <dbReference type="SAM" id="MobiDB-lite"/>
    </source>
</evidence>
<gene>
    <name evidence="2" type="ORF">ANN_22933</name>
</gene>
<name>A0ABQ8SK23_PERAM</name>
<accession>A0ABQ8SK23</accession>
<protein>
    <submittedName>
        <fullName evidence="2">Uncharacterized protein</fullName>
    </submittedName>
</protein>
<dbReference type="Proteomes" id="UP001148838">
    <property type="component" value="Unassembled WGS sequence"/>
</dbReference>
<keyword evidence="3" id="KW-1185">Reference proteome</keyword>
<sequence>MSPGPNTESYPAFARIGLRKTPEKPQPGNLPRPGFEPGPPGFAARRADRYSAALPKYDDVANLALMSVHALCPICALNNAHMVQTGMATPYATQYPQNGEAGPPKTEPGKEGPPVAVPPFSPPTVTPNGIEQQTVSIKQVCVISLMLLQMASPSTGRGPKNTFHSRGYLFLDAKVAFRTPNFLAASFKSNPLRAGSVAFHRSELLIKKIRREGVCAGDEKLESPEKNRQRGLLIIVDDMNRCILRRKIQEFYTVQKEVSTLKKLLKLAREAIISKVGEKRYGK</sequence>
<evidence type="ECO:0000313" key="3">
    <source>
        <dbReference type="Proteomes" id="UP001148838"/>
    </source>
</evidence>
<comment type="caution">
    <text evidence="2">The sequence shown here is derived from an EMBL/GenBank/DDBJ whole genome shotgun (WGS) entry which is preliminary data.</text>
</comment>
<dbReference type="EMBL" id="JAJSOF020000025">
    <property type="protein sequence ID" value="KAJ4434373.1"/>
    <property type="molecule type" value="Genomic_DNA"/>
</dbReference>
<feature type="region of interest" description="Disordered" evidence="1">
    <location>
        <begin position="94"/>
        <end position="113"/>
    </location>
</feature>
<reference evidence="2 3" key="1">
    <citation type="journal article" date="2022" name="Allergy">
        <title>Genome assembly and annotation of Periplaneta americana reveal a comprehensive cockroach allergen profile.</title>
        <authorList>
            <person name="Wang L."/>
            <person name="Xiong Q."/>
            <person name="Saelim N."/>
            <person name="Wang L."/>
            <person name="Nong W."/>
            <person name="Wan A.T."/>
            <person name="Shi M."/>
            <person name="Liu X."/>
            <person name="Cao Q."/>
            <person name="Hui J.H.L."/>
            <person name="Sookrung N."/>
            <person name="Leung T.F."/>
            <person name="Tungtrongchitr A."/>
            <person name="Tsui S.K.W."/>
        </authorList>
    </citation>
    <scope>NUCLEOTIDE SEQUENCE [LARGE SCALE GENOMIC DNA]</scope>
    <source>
        <strain evidence="2">PWHHKU_190912</strain>
    </source>
</reference>
<feature type="compositionally biased region" description="Pro residues" evidence="1">
    <location>
        <begin position="24"/>
        <end position="40"/>
    </location>
</feature>
<feature type="region of interest" description="Disordered" evidence="1">
    <location>
        <begin position="1"/>
        <end position="44"/>
    </location>
</feature>
<evidence type="ECO:0000313" key="2">
    <source>
        <dbReference type="EMBL" id="KAJ4434373.1"/>
    </source>
</evidence>
<proteinExistence type="predicted"/>